<keyword evidence="6 8" id="KW-0675">Receptor</keyword>
<keyword evidence="4 8" id="KW-0297">G-protein coupled receptor</keyword>
<feature type="transmembrane region" description="Helical" evidence="10">
    <location>
        <begin position="52"/>
        <end position="69"/>
    </location>
</feature>
<dbReference type="OMA" id="FESTEAC"/>
<dbReference type="PROSITE" id="PS50262">
    <property type="entry name" value="G_PROTEIN_RECEP_F1_2"/>
    <property type="match status" value="1"/>
</dbReference>
<dbReference type="PANTHER" id="PTHR24238:SF47">
    <property type="entry name" value="ECDYSTEROIDS_DOPAMINE RECEPTOR-RELATED"/>
    <property type="match status" value="1"/>
</dbReference>
<name>A0A2T7PFG0_POMCA</name>
<dbReference type="PANTHER" id="PTHR24238">
    <property type="entry name" value="G-PROTEIN COUPLED RECEPTOR"/>
    <property type="match status" value="1"/>
</dbReference>
<keyword evidence="3 10" id="KW-1133">Transmembrane helix</keyword>
<feature type="domain" description="G-protein coupled receptors family 1 profile" evidence="11">
    <location>
        <begin position="32"/>
        <end position="338"/>
    </location>
</feature>
<feature type="transmembrane region" description="Helical" evidence="10">
    <location>
        <begin position="15"/>
        <end position="40"/>
    </location>
</feature>
<gene>
    <name evidence="12" type="ORF">C0Q70_07584</name>
</gene>
<evidence type="ECO:0000259" key="11">
    <source>
        <dbReference type="PROSITE" id="PS50262"/>
    </source>
</evidence>
<organism evidence="12 13">
    <name type="scientific">Pomacea canaliculata</name>
    <name type="common">Golden apple snail</name>
    <dbReference type="NCBI Taxonomy" id="400727"/>
    <lineage>
        <taxon>Eukaryota</taxon>
        <taxon>Metazoa</taxon>
        <taxon>Spiralia</taxon>
        <taxon>Lophotrochozoa</taxon>
        <taxon>Mollusca</taxon>
        <taxon>Gastropoda</taxon>
        <taxon>Caenogastropoda</taxon>
        <taxon>Architaenioglossa</taxon>
        <taxon>Ampullarioidea</taxon>
        <taxon>Ampullariidae</taxon>
        <taxon>Pomacea</taxon>
    </lineage>
</organism>
<feature type="transmembrane region" description="Helical" evidence="10">
    <location>
        <begin position="181"/>
        <end position="203"/>
    </location>
</feature>
<dbReference type="Proteomes" id="UP000245119">
    <property type="component" value="Linkage Group LG4"/>
</dbReference>
<keyword evidence="7 8" id="KW-0807">Transducer</keyword>
<feature type="region of interest" description="Disordered" evidence="9">
    <location>
        <begin position="224"/>
        <end position="262"/>
    </location>
</feature>
<evidence type="ECO:0000256" key="7">
    <source>
        <dbReference type="ARBA" id="ARBA00023224"/>
    </source>
</evidence>
<evidence type="ECO:0000256" key="1">
    <source>
        <dbReference type="ARBA" id="ARBA00004141"/>
    </source>
</evidence>
<feature type="transmembrane region" description="Helical" evidence="10">
    <location>
        <begin position="277"/>
        <end position="302"/>
    </location>
</feature>
<dbReference type="PROSITE" id="PS00237">
    <property type="entry name" value="G_PROTEIN_RECEP_F1_1"/>
    <property type="match status" value="1"/>
</dbReference>
<evidence type="ECO:0000313" key="13">
    <source>
        <dbReference type="Proteomes" id="UP000245119"/>
    </source>
</evidence>
<feature type="transmembrane region" description="Helical" evidence="10">
    <location>
        <begin position="322"/>
        <end position="341"/>
    </location>
</feature>
<dbReference type="PRINTS" id="PR00237">
    <property type="entry name" value="GPCRRHODOPSN"/>
</dbReference>
<dbReference type="InterPro" id="IPR017452">
    <property type="entry name" value="GPCR_Rhodpsn_7TM"/>
</dbReference>
<protein>
    <recommendedName>
        <fullName evidence="11">G-protein coupled receptors family 1 profile domain-containing protein</fullName>
    </recommendedName>
</protein>
<feature type="transmembrane region" description="Helical" evidence="10">
    <location>
        <begin position="89"/>
        <end position="110"/>
    </location>
</feature>
<evidence type="ECO:0000256" key="3">
    <source>
        <dbReference type="ARBA" id="ARBA00022989"/>
    </source>
</evidence>
<comment type="caution">
    <text evidence="12">The sequence shown here is derived from an EMBL/GenBank/DDBJ whole genome shotgun (WGS) entry which is preliminary data.</text>
</comment>
<keyword evidence="13" id="KW-1185">Reference proteome</keyword>
<dbReference type="GO" id="GO:0016020">
    <property type="term" value="C:membrane"/>
    <property type="evidence" value="ECO:0007669"/>
    <property type="project" value="UniProtKB-SubCell"/>
</dbReference>
<keyword evidence="5 10" id="KW-0472">Membrane</keyword>
<sequence length="372" mass="41971">MTLLLQLSHEMALRILPVLVVLGSLMVIGTVGNALVVYIFVWRMKVTNQNYLFAWLGILDLISCTVGIPSEIADICLYYAYENVVACKIMRFCLTVPPVASVSVLLVIAVDRYRRVCKPLHVQLHMQHAKVGVAIALVIALVFALPALSIYGRRSIDTRINGVSGFDCSVQDKYQGRLYPLLYEMIFGVAFVSYATSLVVMYGRIWCETRRHRQYLARHSFSMAPLSSSPTTGDRDSDLPPDDNLPDEADDDRGRDRSSSQAEVYTRIRRSLRAQKMTVVALAVTLVFILSYLPHLSLIMIRTTIQHFDSGLSTSGLVAYNIFLRSYFVNSVANVFVYSFMNKEFKDHCKVIVKRTFGCFSRSNPAQQSYRT</sequence>
<dbReference type="Gene3D" id="1.20.1070.10">
    <property type="entry name" value="Rhodopsin 7-helix transmembrane proteins"/>
    <property type="match status" value="1"/>
</dbReference>
<dbReference type="STRING" id="400727.A0A2T7PFG0"/>
<dbReference type="EMBL" id="PZQS01000004">
    <property type="protein sequence ID" value="PVD32155.1"/>
    <property type="molecule type" value="Genomic_DNA"/>
</dbReference>
<accession>A0A2T7PFG0</accession>
<reference evidence="12 13" key="1">
    <citation type="submission" date="2018-04" db="EMBL/GenBank/DDBJ databases">
        <title>The genome of golden apple snail Pomacea canaliculata provides insight into stress tolerance and invasive adaptation.</title>
        <authorList>
            <person name="Liu C."/>
            <person name="Liu B."/>
            <person name="Ren Y."/>
            <person name="Zhang Y."/>
            <person name="Wang H."/>
            <person name="Li S."/>
            <person name="Jiang F."/>
            <person name="Yin L."/>
            <person name="Zhang G."/>
            <person name="Qian W."/>
            <person name="Fan W."/>
        </authorList>
    </citation>
    <scope>NUCLEOTIDE SEQUENCE [LARGE SCALE GENOMIC DNA]</scope>
    <source>
        <strain evidence="12">SZHN2017</strain>
        <tissue evidence="12">Muscle</tissue>
    </source>
</reference>
<evidence type="ECO:0000256" key="10">
    <source>
        <dbReference type="SAM" id="Phobius"/>
    </source>
</evidence>
<evidence type="ECO:0000256" key="5">
    <source>
        <dbReference type="ARBA" id="ARBA00023136"/>
    </source>
</evidence>
<evidence type="ECO:0000256" key="6">
    <source>
        <dbReference type="ARBA" id="ARBA00023170"/>
    </source>
</evidence>
<evidence type="ECO:0000256" key="9">
    <source>
        <dbReference type="SAM" id="MobiDB-lite"/>
    </source>
</evidence>
<evidence type="ECO:0000256" key="2">
    <source>
        <dbReference type="ARBA" id="ARBA00022692"/>
    </source>
</evidence>
<feature type="compositionally biased region" description="Acidic residues" evidence="9">
    <location>
        <begin position="239"/>
        <end position="251"/>
    </location>
</feature>
<dbReference type="AlphaFoldDB" id="A0A2T7PFG0"/>
<dbReference type="SUPFAM" id="SSF81321">
    <property type="entry name" value="Family A G protein-coupled receptor-like"/>
    <property type="match status" value="1"/>
</dbReference>
<dbReference type="CDD" id="cd00637">
    <property type="entry name" value="7tm_classA_rhodopsin-like"/>
    <property type="match status" value="1"/>
</dbReference>
<evidence type="ECO:0000256" key="4">
    <source>
        <dbReference type="ARBA" id="ARBA00023040"/>
    </source>
</evidence>
<dbReference type="InterPro" id="IPR000276">
    <property type="entry name" value="GPCR_Rhodpsn"/>
</dbReference>
<evidence type="ECO:0000313" key="12">
    <source>
        <dbReference type="EMBL" id="PVD32155.1"/>
    </source>
</evidence>
<proteinExistence type="inferred from homology"/>
<comment type="similarity">
    <text evidence="8">Belongs to the G-protein coupled receptor 1 family.</text>
</comment>
<evidence type="ECO:0000256" key="8">
    <source>
        <dbReference type="RuleBase" id="RU000688"/>
    </source>
</evidence>
<feature type="transmembrane region" description="Helical" evidence="10">
    <location>
        <begin position="131"/>
        <end position="151"/>
    </location>
</feature>
<dbReference type="GO" id="GO:0004930">
    <property type="term" value="F:G protein-coupled receptor activity"/>
    <property type="evidence" value="ECO:0007669"/>
    <property type="project" value="UniProtKB-KW"/>
</dbReference>
<dbReference type="OrthoDB" id="6157309at2759"/>
<dbReference type="Pfam" id="PF00001">
    <property type="entry name" value="7tm_1"/>
    <property type="match status" value="1"/>
</dbReference>
<keyword evidence="2 8" id="KW-0812">Transmembrane</keyword>
<comment type="subcellular location">
    <subcellularLocation>
        <location evidence="1">Membrane</location>
        <topology evidence="1">Multi-pass membrane protein</topology>
    </subcellularLocation>
</comment>